<dbReference type="PANTHER" id="PTHR34793">
    <property type="entry name" value="PROTEIN THYLAKOID FORMATION 1, CHLOROPLASTIC"/>
    <property type="match status" value="1"/>
</dbReference>
<dbReference type="PANTHER" id="PTHR34793:SF1">
    <property type="entry name" value="PROTEIN THYLAKOID FORMATION 1, CHLOROPLASTIC"/>
    <property type="match status" value="1"/>
</dbReference>
<keyword evidence="5" id="KW-1185">Reference proteome</keyword>
<dbReference type="Pfam" id="PF11264">
    <property type="entry name" value="ThylakoidFormat"/>
    <property type="match status" value="1"/>
</dbReference>
<feature type="coiled-coil region" evidence="2">
    <location>
        <begin position="271"/>
        <end position="305"/>
    </location>
</feature>
<dbReference type="Proteomes" id="UP001054902">
    <property type="component" value="Unassembled WGS sequence"/>
</dbReference>
<feature type="chain" id="PRO_5042077629" evidence="3">
    <location>
        <begin position="18"/>
        <end position="310"/>
    </location>
</feature>
<reference evidence="4 5" key="1">
    <citation type="journal article" date="2021" name="Sci. Rep.">
        <title>The genome of the diatom Chaetoceros tenuissimus carries an ancient integrated fragment of an extant virus.</title>
        <authorList>
            <person name="Hongo Y."/>
            <person name="Kimura K."/>
            <person name="Takaki Y."/>
            <person name="Yoshida Y."/>
            <person name="Baba S."/>
            <person name="Kobayashi G."/>
            <person name="Nagasaki K."/>
            <person name="Hano T."/>
            <person name="Tomaru Y."/>
        </authorList>
    </citation>
    <scope>NUCLEOTIDE SEQUENCE [LARGE SCALE GENOMIC DNA]</scope>
    <source>
        <strain evidence="4 5">NIES-3715</strain>
    </source>
</reference>
<feature type="signal peptide" evidence="3">
    <location>
        <begin position="1"/>
        <end position="17"/>
    </location>
</feature>
<organism evidence="4 5">
    <name type="scientific">Chaetoceros tenuissimus</name>
    <dbReference type="NCBI Taxonomy" id="426638"/>
    <lineage>
        <taxon>Eukaryota</taxon>
        <taxon>Sar</taxon>
        <taxon>Stramenopiles</taxon>
        <taxon>Ochrophyta</taxon>
        <taxon>Bacillariophyta</taxon>
        <taxon>Coscinodiscophyceae</taxon>
        <taxon>Chaetocerotophycidae</taxon>
        <taxon>Chaetocerotales</taxon>
        <taxon>Chaetocerotaceae</taxon>
        <taxon>Chaetoceros</taxon>
    </lineage>
</organism>
<keyword evidence="3" id="KW-0732">Signal</keyword>
<evidence type="ECO:0000313" key="4">
    <source>
        <dbReference type="EMBL" id="GFH51633.1"/>
    </source>
</evidence>
<evidence type="ECO:0000313" key="5">
    <source>
        <dbReference type="Proteomes" id="UP001054902"/>
    </source>
</evidence>
<evidence type="ECO:0000256" key="2">
    <source>
        <dbReference type="SAM" id="Coils"/>
    </source>
</evidence>
<protein>
    <submittedName>
        <fullName evidence="4">Uncharacterized protein</fullName>
    </submittedName>
</protein>
<name>A0AAD3H6C0_9STRA</name>
<gene>
    <name evidence="4" type="ORF">CTEN210_08109</name>
</gene>
<evidence type="ECO:0000256" key="3">
    <source>
        <dbReference type="SAM" id="SignalP"/>
    </source>
</evidence>
<accession>A0AAD3H6C0</accession>
<dbReference type="InterPro" id="IPR017499">
    <property type="entry name" value="Thf1"/>
</dbReference>
<proteinExistence type="predicted"/>
<keyword evidence="1 2" id="KW-0175">Coiled coil</keyword>
<dbReference type="EMBL" id="BLLK01000045">
    <property type="protein sequence ID" value="GFH51633.1"/>
    <property type="molecule type" value="Genomic_DNA"/>
</dbReference>
<dbReference type="AlphaFoldDB" id="A0AAD3H6C0"/>
<comment type="caution">
    <text evidence="4">The sequence shown here is derived from an EMBL/GenBank/DDBJ whole genome shotgun (WGS) entry which is preliminary data.</text>
</comment>
<evidence type="ECO:0000256" key="1">
    <source>
        <dbReference type="ARBA" id="ARBA00023054"/>
    </source>
</evidence>
<sequence>MKYSAFIAALTIASTSAFTAPSAFHRNTALNGLADDDIESAIARSAEYQPGAAQHPFAERFRHLKGTQVKTVGEAFAEFTKILGTPINALYKNMMTDIVGTTHLTVVNARFARDPVWSLGMITSLELLLKNYPEADTAERVVSALFECVGLDEAEVRAEAASLKEWAAGKSKEDIAAALKGEGDGPIVAPAKAAKEDEYWMYSRFFGIGLVALMDGCGVEMNADDVYPVMEDWMGNALGKSHFTACSDSDTYFKIKGKLDMMETMMKEIEIREKKRMAQRLEEKAEAALRKAERDAEMAKEIENEKAASS</sequence>
<dbReference type="GO" id="GO:0010207">
    <property type="term" value="P:photosystem II assembly"/>
    <property type="evidence" value="ECO:0007669"/>
    <property type="project" value="InterPro"/>
</dbReference>